<dbReference type="SUPFAM" id="SSF103473">
    <property type="entry name" value="MFS general substrate transporter"/>
    <property type="match status" value="1"/>
</dbReference>
<dbReference type="Pfam" id="PF13347">
    <property type="entry name" value="MFS_2"/>
    <property type="match status" value="1"/>
</dbReference>
<feature type="transmembrane region" description="Helical" evidence="2">
    <location>
        <begin position="80"/>
        <end position="100"/>
    </location>
</feature>
<dbReference type="Proteomes" id="UP000823823">
    <property type="component" value="Unassembled WGS sequence"/>
</dbReference>
<dbReference type="GO" id="GO:0015293">
    <property type="term" value="F:symporter activity"/>
    <property type="evidence" value="ECO:0007669"/>
    <property type="project" value="InterPro"/>
</dbReference>
<feature type="transmembrane region" description="Helical" evidence="2">
    <location>
        <begin position="401"/>
        <end position="423"/>
    </location>
</feature>
<gene>
    <name evidence="3" type="ORF">H9786_05365</name>
</gene>
<dbReference type="PANTHER" id="PTHR11328">
    <property type="entry name" value="MAJOR FACILITATOR SUPERFAMILY DOMAIN-CONTAINING PROTEIN"/>
    <property type="match status" value="1"/>
</dbReference>
<protein>
    <submittedName>
        <fullName evidence="3">MFS transporter</fullName>
    </submittedName>
</protein>
<feature type="transmembrane region" description="Helical" evidence="2">
    <location>
        <begin position="258"/>
        <end position="285"/>
    </location>
</feature>
<feature type="transmembrane region" description="Helical" evidence="2">
    <location>
        <begin position="435"/>
        <end position="455"/>
    </location>
</feature>
<evidence type="ECO:0000256" key="1">
    <source>
        <dbReference type="SAM" id="MobiDB-lite"/>
    </source>
</evidence>
<dbReference type="Gene3D" id="1.20.1250.20">
    <property type="entry name" value="MFS general substrate transporter like domains"/>
    <property type="match status" value="1"/>
</dbReference>
<name>A0A9D2LCD0_9MICO</name>
<comment type="caution">
    <text evidence="3">The sequence shown here is derived from an EMBL/GenBank/DDBJ whole genome shotgun (WGS) entry which is preliminary data.</text>
</comment>
<feature type="transmembrane region" description="Helical" evidence="2">
    <location>
        <begin position="219"/>
        <end position="237"/>
    </location>
</feature>
<dbReference type="GO" id="GO:0008643">
    <property type="term" value="P:carbohydrate transport"/>
    <property type="evidence" value="ECO:0007669"/>
    <property type="project" value="InterPro"/>
</dbReference>
<feature type="transmembrane region" description="Helical" evidence="2">
    <location>
        <begin position="45"/>
        <end position="68"/>
    </location>
</feature>
<proteinExistence type="predicted"/>
<evidence type="ECO:0000313" key="4">
    <source>
        <dbReference type="Proteomes" id="UP000823823"/>
    </source>
</evidence>
<reference evidence="3" key="2">
    <citation type="submission" date="2021-04" db="EMBL/GenBank/DDBJ databases">
        <authorList>
            <person name="Gilroy R."/>
        </authorList>
    </citation>
    <scope>NUCLEOTIDE SEQUENCE</scope>
    <source>
        <strain evidence="3">ChiHjej13B12-24818</strain>
    </source>
</reference>
<sequence>MRPTPRSTEEGHVAAASDDAIPVSSPPTQLAGGGRPGARTAPWRYAIGMFGTSVPINMIKGSILLFYVDILGLDVRAYGIVMAIYAVIDAIDNPVLGYLSDRTRSRFGRRRPWLLLGAPLLGASMIALFSPPSGLEGLALVLWFAVFAITCELFDSMLNANYGALLPELFPAEERRAVANALRQGFQLIAMIVSLAITPVLTTSVFGSEESTGGFTTTAVLYALLAVTVITFMALGVRENPRHSTRQRPRFLRGMGQILSNPSFWAVGLTGACYSIALAIALSGIQLYVRYTLGLPVAYSFFLQAAVILIAAGGLALWSRMITRIGALRTWRIAFVVLTASFVAMFFATGLLSAVAAGIVMGMGWSGMMATNDLVVARVLDADAARTGEHREGLFLSAFGVFGRLNGAVTGLALASLGVFFGYNSGADPGSRPDLAFRVYLCAYPFALTLIGAIASRFITVPAPQTGVDTAPGCPPRDGA</sequence>
<keyword evidence="2" id="KW-1133">Transmembrane helix</keyword>
<feature type="region of interest" description="Disordered" evidence="1">
    <location>
        <begin position="1"/>
        <end position="36"/>
    </location>
</feature>
<organism evidence="3 4">
    <name type="scientific">Candidatus Brachybacterium merdavium</name>
    <dbReference type="NCBI Taxonomy" id="2838513"/>
    <lineage>
        <taxon>Bacteria</taxon>
        <taxon>Bacillati</taxon>
        <taxon>Actinomycetota</taxon>
        <taxon>Actinomycetes</taxon>
        <taxon>Micrococcales</taxon>
        <taxon>Dermabacteraceae</taxon>
        <taxon>Brachybacterium</taxon>
    </lineage>
</organism>
<dbReference type="InterPro" id="IPR039672">
    <property type="entry name" value="MFS_2"/>
</dbReference>
<accession>A0A9D2LCD0</accession>
<feature type="transmembrane region" description="Helical" evidence="2">
    <location>
        <begin position="185"/>
        <end position="207"/>
    </location>
</feature>
<evidence type="ECO:0000256" key="2">
    <source>
        <dbReference type="SAM" id="Phobius"/>
    </source>
</evidence>
<dbReference type="EMBL" id="DWZH01000038">
    <property type="protein sequence ID" value="HJB09944.1"/>
    <property type="molecule type" value="Genomic_DNA"/>
</dbReference>
<evidence type="ECO:0000313" key="3">
    <source>
        <dbReference type="EMBL" id="HJB09944.1"/>
    </source>
</evidence>
<dbReference type="InterPro" id="IPR036259">
    <property type="entry name" value="MFS_trans_sf"/>
</dbReference>
<keyword evidence="2" id="KW-0472">Membrane</keyword>
<dbReference type="AlphaFoldDB" id="A0A9D2LCD0"/>
<dbReference type="PANTHER" id="PTHR11328:SF24">
    <property type="entry name" value="MAJOR FACILITATOR SUPERFAMILY (MFS) PROFILE DOMAIN-CONTAINING PROTEIN"/>
    <property type="match status" value="1"/>
</dbReference>
<dbReference type="GO" id="GO:0005886">
    <property type="term" value="C:plasma membrane"/>
    <property type="evidence" value="ECO:0007669"/>
    <property type="project" value="TreeGrafter"/>
</dbReference>
<reference evidence="3" key="1">
    <citation type="journal article" date="2021" name="PeerJ">
        <title>Extensive microbial diversity within the chicken gut microbiome revealed by metagenomics and culture.</title>
        <authorList>
            <person name="Gilroy R."/>
            <person name="Ravi A."/>
            <person name="Getino M."/>
            <person name="Pursley I."/>
            <person name="Horton D.L."/>
            <person name="Alikhan N.F."/>
            <person name="Baker D."/>
            <person name="Gharbi K."/>
            <person name="Hall N."/>
            <person name="Watson M."/>
            <person name="Adriaenssens E.M."/>
            <person name="Foster-Nyarko E."/>
            <person name="Jarju S."/>
            <person name="Secka A."/>
            <person name="Antonio M."/>
            <person name="Oren A."/>
            <person name="Chaudhuri R.R."/>
            <person name="La Ragione R."/>
            <person name="Hildebrand F."/>
            <person name="Pallen M.J."/>
        </authorList>
    </citation>
    <scope>NUCLEOTIDE SEQUENCE</scope>
    <source>
        <strain evidence="3">ChiHjej13B12-24818</strain>
    </source>
</reference>
<feature type="transmembrane region" description="Helical" evidence="2">
    <location>
        <begin position="297"/>
        <end position="318"/>
    </location>
</feature>
<keyword evidence="2" id="KW-0812">Transmembrane</keyword>
<feature type="transmembrane region" description="Helical" evidence="2">
    <location>
        <begin position="112"/>
        <end position="131"/>
    </location>
</feature>